<dbReference type="PROSITE" id="PS00036">
    <property type="entry name" value="BZIP_BASIC"/>
    <property type="match status" value="1"/>
</dbReference>
<keyword evidence="11" id="KW-1185">Reference proteome</keyword>
<dbReference type="Gene3D" id="1.20.5.170">
    <property type="match status" value="1"/>
</dbReference>
<dbReference type="SUPFAM" id="SSF57959">
    <property type="entry name" value="Leucine zipper domain"/>
    <property type="match status" value="1"/>
</dbReference>
<dbReference type="InterPro" id="IPR046347">
    <property type="entry name" value="bZIP_sf"/>
</dbReference>
<evidence type="ECO:0000256" key="8">
    <source>
        <dbReference type="SAM" id="MobiDB-lite"/>
    </source>
</evidence>
<evidence type="ECO:0000256" key="1">
    <source>
        <dbReference type="ARBA" id="ARBA00022843"/>
    </source>
</evidence>
<protein>
    <recommendedName>
        <fullName evidence="6">X-box-binding protein 1</fullName>
    </recommendedName>
</protein>
<feature type="region of interest" description="Disordered" evidence="8">
    <location>
        <begin position="239"/>
        <end position="290"/>
    </location>
</feature>
<evidence type="ECO:0000256" key="2">
    <source>
        <dbReference type="ARBA" id="ARBA00023015"/>
    </source>
</evidence>
<feature type="domain" description="BZIP" evidence="9">
    <location>
        <begin position="154"/>
        <end position="212"/>
    </location>
</feature>
<dbReference type="EMBL" id="RCHS01003616">
    <property type="protein sequence ID" value="RMX40559.1"/>
    <property type="molecule type" value="Genomic_DNA"/>
</dbReference>
<dbReference type="AlphaFoldDB" id="A0A3M6TGW4"/>
<feature type="coiled-coil region" evidence="7">
    <location>
        <begin position="167"/>
        <end position="208"/>
    </location>
</feature>
<organism evidence="10 11">
    <name type="scientific">Pocillopora damicornis</name>
    <name type="common">Cauliflower coral</name>
    <name type="synonym">Millepora damicornis</name>
    <dbReference type="NCBI Taxonomy" id="46731"/>
    <lineage>
        <taxon>Eukaryota</taxon>
        <taxon>Metazoa</taxon>
        <taxon>Cnidaria</taxon>
        <taxon>Anthozoa</taxon>
        <taxon>Hexacorallia</taxon>
        <taxon>Scleractinia</taxon>
        <taxon>Astrocoeniina</taxon>
        <taxon>Pocilloporidae</taxon>
        <taxon>Pocillopora</taxon>
    </lineage>
</organism>
<dbReference type="SMART" id="SM00338">
    <property type="entry name" value="BRLZ"/>
    <property type="match status" value="1"/>
</dbReference>
<name>A0A3M6TGW4_POCDA</name>
<dbReference type="InterPro" id="IPR052470">
    <property type="entry name" value="ER_Stress-Reg_TF"/>
</dbReference>
<dbReference type="Pfam" id="PF00170">
    <property type="entry name" value="bZIP_1"/>
    <property type="match status" value="1"/>
</dbReference>
<dbReference type="GO" id="GO:0005634">
    <property type="term" value="C:nucleus"/>
    <property type="evidence" value="ECO:0007669"/>
    <property type="project" value="TreeGrafter"/>
</dbReference>
<feature type="region of interest" description="Disordered" evidence="8">
    <location>
        <begin position="28"/>
        <end position="51"/>
    </location>
</feature>
<sequence length="342" mass="37932">MSIALDHDYCLMEPSGNDSKTEILSCLGTTKPRNKRKEEICPREDPDGEISSIDESINLEALPSSSSPAHSSDSGLDVGIEDFLTDFASSWADEDFGLNDHDIRDLEELLNFNEQSNKPPSTKPCFTSLPVNGNLGKRQRIPQEKVEDQQAIVERNRKNAIAAKENREKKKKYVEGLENTVTDLKEENKTLKAKNESLTSIMKKLADEVKYLRNVLANESTISLLLKSVAATPGISLSSSLVQSTQSQDTEKESDTKEEEGRYVTRSRKRRSDEGVEDAPSKRKRSNSSGGVCLHVRGGKVSLELCSKCERKAMERGVLCILYTMECSSGLLFVVEEPAVNP</sequence>
<keyword evidence="7" id="KW-0175">Coiled coil</keyword>
<reference evidence="10 11" key="1">
    <citation type="journal article" date="2018" name="Sci. Rep.">
        <title>Comparative analysis of the Pocillopora damicornis genome highlights role of immune system in coral evolution.</title>
        <authorList>
            <person name="Cunning R."/>
            <person name="Bay R.A."/>
            <person name="Gillette P."/>
            <person name="Baker A.C."/>
            <person name="Traylor-Knowles N."/>
        </authorList>
    </citation>
    <scope>NUCLEOTIDE SEQUENCE [LARGE SCALE GENOMIC DNA]</scope>
    <source>
        <strain evidence="10">RSMAS</strain>
        <tissue evidence="10">Whole animal</tissue>
    </source>
</reference>
<keyword evidence="3" id="KW-0238">DNA-binding</keyword>
<evidence type="ECO:0000259" key="9">
    <source>
        <dbReference type="PROSITE" id="PS50217"/>
    </source>
</evidence>
<keyword evidence="4" id="KW-0804">Transcription</keyword>
<dbReference type="Proteomes" id="UP000275408">
    <property type="component" value="Unassembled WGS sequence"/>
</dbReference>
<comment type="caution">
    <text evidence="10">The sequence shown here is derived from an EMBL/GenBank/DDBJ whole genome shotgun (WGS) entry which is preliminary data.</text>
</comment>
<evidence type="ECO:0000313" key="10">
    <source>
        <dbReference type="EMBL" id="RMX40559.1"/>
    </source>
</evidence>
<dbReference type="GO" id="GO:0000977">
    <property type="term" value="F:RNA polymerase II transcription regulatory region sequence-specific DNA binding"/>
    <property type="evidence" value="ECO:0007669"/>
    <property type="project" value="TreeGrafter"/>
</dbReference>
<accession>A0A3M6TGW4</accession>
<evidence type="ECO:0000313" key="11">
    <source>
        <dbReference type="Proteomes" id="UP000275408"/>
    </source>
</evidence>
<dbReference type="PANTHER" id="PTHR46542:SF1">
    <property type="entry name" value="X-BOX BINDING PROTEIN 1"/>
    <property type="match status" value="1"/>
</dbReference>
<dbReference type="InterPro" id="IPR004827">
    <property type="entry name" value="bZIP"/>
</dbReference>
<dbReference type="GO" id="GO:0000981">
    <property type="term" value="F:DNA-binding transcription factor activity, RNA polymerase II-specific"/>
    <property type="evidence" value="ECO:0007669"/>
    <property type="project" value="TreeGrafter"/>
</dbReference>
<keyword evidence="5" id="KW-0539">Nucleus</keyword>
<keyword evidence="2" id="KW-0805">Transcription regulation</keyword>
<feature type="compositionally biased region" description="Low complexity" evidence="8">
    <location>
        <begin position="239"/>
        <end position="248"/>
    </location>
</feature>
<dbReference type="PROSITE" id="PS50217">
    <property type="entry name" value="BZIP"/>
    <property type="match status" value="1"/>
</dbReference>
<evidence type="ECO:0000256" key="4">
    <source>
        <dbReference type="ARBA" id="ARBA00023163"/>
    </source>
</evidence>
<dbReference type="PANTHER" id="PTHR46542">
    <property type="entry name" value="X-BOX BINDING PROTEIN 1"/>
    <property type="match status" value="1"/>
</dbReference>
<dbReference type="CDD" id="cd14706">
    <property type="entry name" value="bZIP_CREBZF"/>
    <property type="match status" value="1"/>
</dbReference>
<evidence type="ECO:0000256" key="6">
    <source>
        <dbReference type="ARBA" id="ARBA00040165"/>
    </source>
</evidence>
<evidence type="ECO:0000256" key="7">
    <source>
        <dbReference type="SAM" id="Coils"/>
    </source>
</evidence>
<evidence type="ECO:0000256" key="3">
    <source>
        <dbReference type="ARBA" id="ARBA00023125"/>
    </source>
</evidence>
<dbReference type="STRING" id="46731.A0A3M6TGW4"/>
<feature type="compositionally biased region" description="Basic and acidic residues" evidence="8">
    <location>
        <begin position="36"/>
        <end position="45"/>
    </location>
</feature>
<gene>
    <name evidence="10" type="ORF">pdam_00022777</name>
</gene>
<dbReference type="OrthoDB" id="6606299at2759"/>
<keyword evidence="1" id="KW-0832">Ubl conjugation</keyword>
<feature type="compositionally biased region" description="Basic and acidic residues" evidence="8">
    <location>
        <begin position="249"/>
        <end position="263"/>
    </location>
</feature>
<proteinExistence type="predicted"/>
<evidence type="ECO:0000256" key="5">
    <source>
        <dbReference type="ARBA" id="ARBA00023242"/>
    </source>
</evidence>